<dbReference type="AlphaFoldDB" id="M5U9A4"/>
<dbReference type="GO" id="GO:0016491">
    <property type="term" value="F:oxidoreductase activity"/>
    <property type="evidence" value="ECO:0007669"/>
    <property type="project" value="UniProtKB-KW"/>
</dbReference>
<dbReference type="Gene3D" id="3.50.50.60">
    <property type="entry name" value="FAD/NAD(P)-binding domain"/>
    <property type="match status" value="1"/>
</dbReference>
<feature type="domain" description="FAD dependent oxidoreductase" evidence="3">
    <location>
        <begin position="39"/>
        <end position="410"/>
    </location>
</feature>
<keyword evidence="1" id="KW-0560">Oxidoreductase</keyword>
<dbReference type="Pfam" id="PF01266">
    <property type="entry name" value="DAO"/>
    <property type="match status" value="1"/>
</dbReference>
<dbReference type="GO" id="GO:0005737">
    <property type="term" value="C:cytoplasm"/>
    <property type="evidence" value="ECO:0007669"/>
    <property type="project" value="TreeGrafter"/>
</dbReference>
<dbReference type="InterPro" id="IPR006076">
    <property type="entry name" value="FAD-dep_OxRdtase"/>
</dbReference>
<sequence length="437" mass="47953">MIMNADLSQPDPDPPPPESEAHEAEAHESEAQKSEAHEIAVVGGGIIGMSIAWELAKRGQSVVLLERRSAGSEDSSAVADNTQTNRPTSWTASGILPPANFEKATDPLDQLRGYSHQLWPQWAEQLSDVTGIDVGLMRCGGYYLAETVGEAAAMGGMTAYWKELDIECEALTRVEVAERLPRLSNWIDNNPWMKQRPDLAAWWVPDEHQIRPSRVLKALYAACIDAGVRFVYDTLVTAVDESDHQVKISTDSHWHRESFSADRVVLCGGAATGYITPSAKLQNALIPVRGQILLLHSDHFNAPAVLNIGNRYLVFRGDGHVLVGSCEEEAGFAQHTTAEVIDHLRQFAGHVCSDLADAPEIQRWAGLRPMTFDGFPLIGRQPNSQRVYVASGHYRSGIHLAPATATAMADVIERKSTFMDMSPFSVGKQQEQLPTNL</sequence>
<gene>
    <name evidence="4" type="ORF">RSSM_00529</name>
</gene>
<feature type="region of interest" description="Disordered" evidence="2">
    <location>
        <begin position="1"/>
        <end position="35"/>
    </location>
</feature>
<dbReference type="Gene3D" id="3.30.9.10">
    <property type="entry name" value="D-Amino Acid Oxidase, subunit A, domain 2"/>
    <property type="match status" value="1"/>
</dbReference>
<name>M5U9A4_9BACT</name>
<evidence type="ECO:0000259" key="3">
    <source>
        <dbReference type="Pfam" id="PF01266"/>
    </source>
</evidence>
<dbReference type="SUPFAM" id="SSF54373">
    <property type="entry name" value="FAD-linked reductases, C-terminal domain"/>
    <property type="match status" value="1"/>
</dbReference>
<keyword evidence="5" id="KW-1185">Reference proteome</keyword>
<evidence type="ECO:0000313" key="5">
    <source>
        <dbReference type="Proteomes" id="UP000011885"/>
    </source>
</evidence>
<dbReference type="EMBL" id="ANOH01000048">
    <property type="protein sequence ID" value="EMI58010.1"/>
    <property type="molecule type" value="Genomic_DNA"/>
</dbReference>
<evidence type="ECO:0000313" key="4">
    <source>
        <dbReference type="EMBL" id="EMI58010.1"/>
    </source>
</evidence>
<feature type="region of interest" description="Disordered" evidence="2">
    <location>
        <begin position="68"/>
        <end position="95"/>
    </location>
</feature>
<dbReference type="PATRIC" id="fig|1263870.3.peg.580"/>
<comment type="caution">
    <text evidence="4">The sequence shown here is derived from an EMBL/GenBank/DDBJ whole genome shotgun (WGS) entry which is preliminary data.</text>
</comment>
<proteinExistence type="predicted"/>
<feature type="compositionally biased region" description="Polar residues" evidence="2">
    <location>
        <begin position="72"/>
        <end position="92"/>
    </location>
</feature>
<accession>M5U9A4</accession>
<feature type="compositionally biased region" description="Low complexity" evidence="2">
    <location>
        <begin position="1"/>
        <end position="10"/>
    </location>
</feature>
<reference evidence="4 5" key="1">
    <citation type="journal article" date="2013" name="Mar. Genomics">
        <title>Expression of sulfatases in Rhodopirellula baltica and the diversity of sulfatases in the genus Rhodopirellula.</title>
        <authorList>
            <person name="Wegner C.E."/>
            <person name="Richter-Heitmann T."/>
            <person name="Klindworth A."/>
            <person name="Klockow C."/>
            <person name="Richter M."/>
            <person name="Achstetter T."/>
            <person name="Glockner F.O."/>
            <person name="Harder J."/>
        </authorList>
    </citation>
    <scope>NUCLEOTIDE SEQUENCE [LARGE SCALE GENOMIC DNA]</scope>
    <source>
        <strain evidence="4 5">SM41</strain>
    </source>
</reference>
<dbReference type="SUPFAM" id="SSF51905">
    <property type="entry name" value="FAD/NAD(P)-binding domain"/>
    <property type="match status" value="1"/>
</dbReference>
<dbReference type="Proteomes" id="UP000011885">
    <property type="component" value="Unassembled WGS sequence"/>
</dbReference>
<dbReference type="InterPro" id="IPR036188">
    <property type="entry name" value="FAD/NAD-bd_sf"/>
</dbReference>
<protein>
    <submittedName>
        <fullName evidence="4">Glycine oxidase ThiO</fullName>
    </submittedName>
</protein>
<organism evidence="4 5">
    <name type="scientific">Rhodopirellula sallentina SM41</name>
    <dbReference type="NCBI Taxonomy" id="1263870"/>
    <lineage>
        <taxon>Bacteria</taxon>
        <taxon>Pseudomonadati</taxon>
        <taxon>Planctomycetota</taxon>
        <taxon>Planctomycetia</taxon>
        <taxon>Pirellulales</taxon>
        <taxon>Pirellulaceae</taxon>
        <taxon>Rhodopirellula</taxon>
    </lineage>
</organism>
<evidence type="ECO:0000256" key="1">
    <source>
        <dbReference type="ARBA" id="ARBA00023002"/>
    </source>
</evidence>
<dbReference type="PANTHER" id="PTHR13847:SF289">
    <property type="entry name" value="GLYCINE OXIDASE"/>
    <property type="match status" value="1"/>
</dbReference>
<evidence type="ECO:0000256" key="2">
    <source>
        <dbReference type="SAM" id="MobiDB-lite"/>
    </source>
</evidence>
<feature type="compositionally biased region" description="Basic and acidic residues" evidence="2">
    <location>
        <begin position="19"/>
        <end position="35"/>
    </location>
</feature>
<dbReference type="PANTHER" id="PTHR13847">
    <property type="entry name" value="SARCOSINE DEHYDROGENASE-RELATED"/>
    <property type="match status" value="1"/>
</dbReference>